<dbReference type="PRINTS" id="PR00385">
    <property type="entry name" value="P450"/>
</dbReference>
<dbReference type="Gene3D" id="1.10.630.10">
    <property type="entry name" value="Cytochrome P450"/>
    <property type="match status" value="1"/>
</dbReference>
<evidence type="ECO:0000313" key="11">
    <source>
        <dbReference type="Proteomes" id="UP000014969"/>
    </source>
</evidence>
<dbReference type="GO" id="GO:0016125">
    <property type="term" value="P:sterol metabolic process"/>
    <property type="evidence" value="ECO:0007669"/>
    <property type="project" value="TreeGrafter"/>
</dbReference>
<dbReference type="AlphaFoldDB" id="A0A829HSR8"/>
<dbReference type="PRINTS" id="PR00465">
    <property type="entry name" value="EP450IV"/>
</dbReference>
<keyword evidence="5 9" id="KW-0560">Oxidoreductase</keyword>
<dbReference type="EMBL" id="ATFQ01000026">
    <property type="protein sequence ID" value="EPQ22290.1"/>
    <property type="molecule type" value="Genomic_DNA"/>
</dbReference>
<accession>A0A829HSR8</accession>
<keyword evidence="6 8" id="KW-0408">Iron</keyword>
<comment type="similarity">
    <text evidence="2 9">Belongs to the cytochrome P450 family.</text>
</comment>
<dbReference type="PROSITE" id="PS00086">
    <property type="entry name" value="CYTOCHROME_P450"/>
    <property type="match status" value="1"/>
</dbReference>
<name>A0A829HSR8_9MYCO</name>
<organism evidence="10 11">
    <name type="scientific">Mycobacteroides abscessus subsp. bolletii CRM-0020</name>
    <dbReference type="NCBI Taxonomy" id="1306401"/>
    <lineage>
        <taxon>Bacteria</taxon>
        <taxon>Bacillati</taxon>
        <taxon>Actinomycetota</taxon>
        <taxon>Actinomycetes</taxon>
        <taxon>Mycobacteriales</taxon>
        <taxon>Mycobacteriaceae</taxon>
        <taxon>Mycobacteroides</taxon>
        <taxon>Mycobacteroides abscessus</taxon>
    </lineage>
</organism>
<comment type="cofactor">
    <cofactor evidence="1 8">
        <name>heme</name>
        <dbReference type="ChEBI" id="CHEBI:30413"/>
    </cofactor>
</comment>
<evidence type="ECO:0000256" key="8">
    <source>
        <dbReference type="PIRSR" id="PIRSR602403-1"/>
    </source>
</evidence>
<dbReference type="PANTHER" id="PTHR24286:SF24">
    <property type="entry name" value="LANOSTEROL 14-ALPHA DEMETHYLASE"/>
    <property type="match status" value="1"/>
</dbReference>
<dbReference type="InterPro" id="IPR002403">
    <property type="entry name" value="Cyt_P450_E_grp-IV"/>
</dbReference>
<evidence type="ECO:0000256" key="7">
    <source>
        <dbReference type="ARBA" id="ARBA00023033"/>
    </source>
</evidence>
<evidence type="ECO:0000256" key="1">
    <source>
        <dbReference type="ARBA" id="ARBA00001971"/>
    </source>
</evidence>
<evidence type="ECO:0000256" key="2">
    <source>
        <dbReference type="ARBA" id="ARBA00010617"/>
    </source>
</evidence>
<dbReference type="GO" id="GO:0004497">
    <property type="term" value="F:monooxygenase activity"/>
    <property type="evidence" value="ECO:0007669"/>
    <property type="project" value="UniProtKB-KW"/>
</dbReference>
<evidence type="ECO:0000256" key="4">
    <source>
        <dbReference type="ARBA" id="ARBA00022723"/>
    </source>
</evidence>
<comment type="caution">
    <text evidence="10">The sequence shown here is derived from an EMBL/GenBank/DDBJ whole genome shotgun (WGS) entry which is preliminary data.</text>
</comment>
<evidence type="ECO:0000256" key="9">
    <source>
        <dbReference type="RuleBase" id="RU000461"/>
    </source>
</evidence>
<dbReference type="CDD" id="cd00302">
    <property type="entry name" value="cytochrome_P450"/>
    <property type="match status" value="1"/>
</dbReference>
<sequence>MGVEMARITSVPCDGETTTYVSPPKLRVARALARLPRLGDTVGLMLDPTFYLFEKYLRHGPVFTVKMPYQTYTVLAGSEAATFMSSKDGRECLTVGSSWRFVEEQFGGKDSLVAVDGPQHKQWRTLLQRGYSREAIADRYSEAIDVIDDAVDKHWRPGESVPVLSAMQKLSIAQVGTFLGGVRPTDDDIEDIALVTREILKIAPVQHIPKFMLQLPRYVNARSRVARVAQNALALAGHSSASGHRGQSTLLEDILESCRDDPNAANQRNMLFHSVLPYFAGVETTSATATYALYLILRHPDVLCRIQDEVAVMFERGDITHDSLFHSTPVLHGAIMEAMRLRPIASFIIRVAAKDFEFHGHQIRSGEGVFIGTTVPHFLSEFYENPMKFDVDRYGDSVGPNRTPGAYSPFGRGPHMCVGKGLAESLMQLMLARIIHRRTLELSSRSYRLSNRVSSSSPSPKFAVRVVSSRR</sequence>
<evidence type="ECO:0000256" key="5">
    <source>
        <dbReference type="ARBA" id="ARBA00023002"/>
    </source>
</evidence>
<dbReference type="Pfam" id="PF00067">
    <property type="entry name" value="p450"/>
    <property type="match status" value="1"/>
</dbReference>
<reference evidence="10 11" key="1">
    <citation type="journal article" date="2013" name="Genome Announc.">
        <title>Genome Sequence of an Epidemic Isolate of Mycobacterium abscessus subsp. bolletii from Rio de Janeiro, Brazil.</title>
        <authorList>
            <person name="Davidson R.M."/>
            <person name="Reynolds P.R."/>
            <person name="Farias-Hesson E."/>
            <person name="Duarte R.S."/>
            <person name="Jackson M."/>
            <person name="Strong M."/>
        </authorList>
    </citation>
    <scope>NUCLEOTIDE SEQUENCE [LARGE SCALE GENOMIC DNA]</scope>
    <source>
        <strain evidence="10 11">CRM-0020</strain>
    </source>
</reference>
<evidence type="ECO:0000256" key="6">
    <source>
        <dbReference type="ARBA" id="ARBA00023004"/>
    </source>
</evidence>
<gene>
    <name evidence="10" type="ORF">J108_18830</name>
</gene>
<dbReference type="InterPro" id="IPR001128">
    <property type="entry name" value="Cyt_P450"/>
</dbReference>
<dbReference type="Proteomes" id="UP000014969">
    <property type="component" value="Unassembled WGS sequence"/>
</dbReference>
<dbReference type="GO" id="GO:0005506">
    <property type="term" value="F:iron ion binding"/>
    <property type="evidence" value="ECO:0007669"/>
    <property type="project" value="InterPro"/>
</dbReference>
<evidence type="ECO:0000313" key="10">
    <source>
        <dbReference type="EMBL" id="EPQ22290.1"/>
    </source>
</evidence>
<evidence type="ECO:0000256" key="3">
    <source>
        <dbReference type="ARBA" id="ARBA00022617"/>
    </source>
</evidence>
<proteinExistence type="inferred from homology"/>
<dbReference type="InterPro" id="IPR017972">
    <property type="entry name" value="Cyt_P450_CS"/>
</dbReference>
<dbReference type="GO" id="GO:0016705">
    <property type="term" value="F:oxidoreductase activity, acting on paired donors, with incorporation or reduction of molecular oxygen"/>
    <property type="evidence" value="ECO:0007669"/>
    <property type="project" value="InterPro"/>
</dbReference>
<dbReference type="SUPFAM" id="SSF48264">
    <property type="entry name" value="Cytochrome P450"/>
    <property type="match status" value="1"/>
</dbReference>
<feature type="binding site" description="axial binding residue" evidence="8">
    <location>
        <position position="417"/>
    </location>
    <ligand>
        <name>heme</name>
        <dbReference type="ChEBI" id="CHEBI:30413"/>
    </ligand>
    <ligandPart>
        <name>Fe</name>
        <dbReference type="ChEBI" id="CHEBI:18248"/>
    </ligandPart>
</feature>
<keyword evidence="4 8" id="KW-0479">Metal-binding</keyword>
<dbReference type="PANTHER" id="PTHR24286">
    <property type="entry name" value="CYTOCHROME P450 26"/>
    <property type="match status" value="1"/>
</dbReference>
<dbReference type="InterPro" id="IPR036396">
    <property type="entry name" value="Cyt_P450_sf"/>
</dbReference>
<keyword evidence="3 8" id="KW-0349">Heme</keyword>
<keyword evidence="7 9" id="KW-0503">Monooxygenase</keyword>
<dbReference type="GO" id="GO:0020037">
    <property type="term" value="F:heme binding"/>
    <property type="evidence" value="ECO:0007669"/>
    <property type="project" value="InterPro"/>
</dbReference>
<protein>
    <submittedName>
        <fullName evidence="10">Cytochrome P450</fullName>
    </submittedName>
</protein>